<evidence type="ECO:0000313" key="1">
    <source>
        <dbReference type="EMBL" id="MBG6122337.1"/>
    </source>
</evidence>
<dbReference type="Proteomes" id="UP000658613">
    <property type="component" value="Unassembled WGS sequence"/>
</dbReference>
<accession>A0A931GSS6</accession>
<dbReference type="RefSeq" id="WP_196824745.1">
    <property type="nucleotide sequence ID" value="NZ_CP046980.1"/>
</dbReference>
<comment type="caution">
    <text evidence="1">The sequence shown here is derived from an EMBL/GenBank/DDBJ whole genome shotgun (WGS) entry which is preliminary data.</text>
</comment>
<keyword evidence="2" id="KW-1185">Reference proteome</keyword>
<organism evidence="1 2">
    <name type="scientific">Corynebacterium aquatimens</name>
    <dbReference type="NCBI Taxonomy" id="1190508"/>
    <lineage>
        <taxon>Bacteria</taxon>
        <taxon>Bacillati</taxon>
        <taxon>Actinomycetota</taxon>
        <taxon>Actinomycetes</taxon>
        <taxon>Mycobacteriales</taxon>
        <taxon>Corynebacteriaceae</taxon>
        <taxon>Corynebacterium</taxon>
    </lineage>
</organism>
<gene>
    <name evidence="1" type="ORF">IW254_001306</name>
</gene>
<protein>
    <recommendedName>
        <fullName evidence="3">Lipoprotein</fullName>
    </recommendedName>
</protein>
<evidence type="ECO:0008006" key="3">
    <source>
        <dbReference type="Google" id="ProtNLM"/>
    </source>
</evidence>
<dbReference type="AlphaFoldDB" id="A0A931GSS6"/>
<proteinExistence type="predicted"/>
<dbReference type="PROSITE" id="PS51257">
    <property type="entry name" value="PROKAR_LIPOPROTEIN"/>
    <property type="match status" value="1"/>
</dbReference>
<reference evidence="1" key="1">
    <citation type="submission" date="2020-11" db="EMBL/GenBank/DDBJ databases">
        <title>Sequencing the genomes of 1000 actinobacteria strains.</title>
        <authorList>
            <person name="Klenk H.-P."/>
        </authorList>
    </citation>
    <scope>NUCLEOTIDE SEQUENCE</scope>
    <source>
        <strain evidence="1">DSM 45632</strain>
    </source>
</reference>
<name>A0A931GSS6_9CORY</name>
<sequence length="196" mass="20605">MRAHSTTVAIGAVATSVLLVGCSVFNEAQPADDTVYLSPVNPTDSEETTVSQTRAPDVPVDPNNYLVKGMSMVTFRVSSFTGTCAISAIGVSCTGTTPTDAPQVTAVPHPPKKADAVFVGDEGLHYTVFTGMPSANKQLIDGQSISVADHSCHYKDSDTFQCRSGEDSFTISGPRGVIKPSRKPDTPPMFTAADAY</sequence>
<dbReference type="EMBL" id="JADOUE010000001">
    <property type="protein sequence ID" value="MBG6122337.1"/>
    <property type="molecule type" value="Genomic_DNA"/>
</dbReference>
<evidence type="ECO:0000313" key="2">
    <source>
        <dbReference type="Proteomes" id="UP000658613"/>
    </source>
</evidence>